<accession>A0A3G5A5B0</accession>
<organism evidence="2">
    <name type="scientific">Hyperionvirus sp</name>
    <dbReference type="NCBI Taxonomy" id="2487770"/>
    <lineage>
        <taxon>Viruses</taxon>
        <taxon>Varidnaviria</taxon>
        <taxon>Bamfordvirae</taxon>
        <taxon>Nucleocytoviricota</taxon>
        <taxon>Megaviricetes</taxon>
        <taxon>Imitervirales</taxon>
        <taxon>Mimiviridae</taxon>
        <taxon>Klosneuvirinae</taxon>
    </lineage>
</organism>
<gene>
    <name evidence="2" type="ORF">Hyperionvirus1_5</name>
</gene>
<reference evidence="2" key="1">
    <citation type="submission" date="2018-10" db="EMBL/GenBank/DDBJ databases">
        <title>Hidden diversity of soil giant viruses.</title>
        <authorList>
            <person name="Schulz F."/>
            <person name="Alteio L."/>
            <person name="Goudeau D."/>
            <person name="Ryan E.M."/>
            <person name="Malmstrom R.R."/>
            <person name="Blanchard J."/>
            <person name="Woyke T."/>
        </authorList>
    </citation>
    <scope>NUCLEOTIDE SEQUENCE</scope>
    <source>
        <strain evidence="2">HYV1</strain>
    </source>
</reference>
<proteinExistence type="predicted"/>
<evidence type="ECO:0008006" key="3">
    <source>
        <dbReference type="Google" id="ProtNLM"/>
    </source>
</evidence>
<sequence length="153" mass="17541">MSSRKRSRSRKSRKTSKRRKQKGGQQMSNRQKKEIALKFMVALQKCDANLFKSIVTPDFVWTVPGTSIISGEALGVDGILQRCKTIHQYGAKLTIEHIFYGTNDIGLGMHNTGQHNNKLLDEHLIILFRLSNNKIQRIDNLLLDIPMLNKYFV</sequence>
<protein>
    <recommendedName>
        <fullName evidence="3">SnoaL-like domain-containing protein</fullName>
    </recommendedName>
</protein>
<evidence type="ECO:0000256" key="1">
    <source>
        <dbReference type="SAM" id="MobiDB-lite"/>
    </source>
</evidence>
<dbReference type="Gene3D" id="3.10.450.50">
    <property type="match status" value="1"/>
</dbReference>
<dbReference type="EMBL" id="MK072383">
    <property type="protein sequence ID" value="AYV82426.1"/>
    <property type="molecule type" value="Genomic_DNA"/>
</dbReference>
<dbReference type="InterPro" id="IPR032710">
    <property type="entry name" value="NTF2-like_dom_sf"/>
</dbReference>
<feature type="region of interest" description="Disordered" evidence="1">
    <location>
        <begin position="1"/>
        <end position="29"/>
    </location>
</feature>
<feature type="compositionally biased region" description="Basic residues" evidence="1">
    <location>
        <begin position="1"/>
        <end position="22"/>
    </location>
</feature>
<dbReference type="SUPFAM" id="SSF54427">
    <property type="entry name" value="NTF2-like"/>
    <property type="match status" value="1"/>
</dbReference>
<evidence type="ECO:0000313" key="2">
    <source>
        <dbReference type="EMBL" id="AYV82426.1"/>
    </source>
</evidence>
<name>A0A3G5A5B0_9VIRU</name>